<evidence type="ECO:0000313" key="1">
    <source>
        <dbReference type="EMBL" id="ALO15986.1"/>
    </source>
</evidence>
<dbReference type="SFLD" id="SFLDG01129">
    <property type="entry name" value="C1.5:_HAD__Beta-PGM__Phosphata"/>
    <property type="match status" value="1"/>
</dbReference>
<name>A0A0S2I156_9BACT</name>
<reference evidence="1 2" key="1">
    <citation type="submission" date="2015-11" db="EMBL/GenBank/DDBJ databases">
        <title>Description and complete genome sequence of a novel strain predominating in hypersaline microbial mats and representing a new family of the Bacteriodetes phylum.</title>
        <authorList>
            <person name="Spring S."/>
            <person name="Bunk B."/>
            <person name="Sproer C."/>
            <person name="Klenk H.-P."/>
        </authorList>
    </citation>
    <scope>NUCLEOTIDE SEQUENCE [LARGE SCALE GENOMIC DNA]</scope>
    <source>
        <strain evidence="1 2">L21-Spi-D4</strain>
    </source>
</reference>
<dbReference type="KEGG" id="blq:L21SP5_02355"/>
<organism evidence="1 2">
    <name type="scientific">Salinivirga cyanobacteriivorans</name>
    <dbReference type="NCBI Taxonomy" id="1307839"/>
    <lineage>
        <taxon>Bacteria</taxon>
        <taxon>Pseudomonadati</taxon>
        <taxon>Bacteroidota</taxon>
        <taxon>Bacteroidia</taxon>
        <taxon>Bacteroidales</taxon>
        <taxon>Salinivirgaceae</taxon>
        <taxon>Salinivirga</taxon>
    </lineage>
</organism>
<accession>A0A0S2I156</accession>
<keyword evidence="2" id="KW-1185">Reference proteome</keyword>
<dbReference type="AlphaFoldDB" id="A0A0S2I156"/>
<dbReference type="EC" id="3.1.3.-" evidence="1"/>
<sequence length="209" mass="23950">MDIRSYKNIIFDLGGVIIDIDPEKAVEAFAKHVYKTHSPNGQQLYNKIVNGTLLMDYEKGEINDAQFRSALNERLDITLSDEAFDRAFNALLLDYTQERLRLLESLKKTHNIFLLSNTCHIHFVHYNQLLKDKYGYSDLSALFDRMFLSFEMGMRKPDIRIFNQVIKETGINPAESVFIDDSLQNVEAARSAGLGGLHKPQEVDLTTVF</sequence>
<dbReference type="EMBL" id="CP013118">
    <property type="protein sequence ID" value="ALO15986.1"/>
    <property type="molecule type" value="Genomic_DNA"/>
</dbReference>
<dbReference type="InterPro" id="IPR036412">
    <property type="entry name" value="HAD-like_sf"/>
</dbReference>
<dbReference type="SUPFAM" id="SSF56784">
    <property type="entry name" value="HAD-like"/>
    <property type="match status" value="1"/>
</dbReference>
<proteinExistence type="predicted"/>
<evidence type="ECO:0000313" key="2">
    <source>
        <dbReference type="Proteomes" id="UP000064893"/>
    </source>
</evidence>
<keyword evidence="1" id="KW-0378">Hydrolase</keyword>
<dbReference type="PANTHER" id="PTHR43611">
    <property type="entry name" value="ALPHA-D-GLUCOSE 1-PHOSPHATE PHOSPHATASE"/>
    <property type="match status" value="1"/>
</dbReference>
<dbReference type="RefSeq" id="WP_057953398.1">
    <property type="nucleotide sequence ID" value="NZ_CP013118.1"/>
</dbReference>
<dbReference type="Pfam" id="PF00702">
    <property type="entry name" value="Hydrolase"/>
    <property type="match status" value="1"/>
</dbReference>
<dbReference type="CDD" id="cd02603">
    <property type="entry name" value="HAD_sEH-N_like"/>
    <property type="match status" value="1"/>
</dbReference>
<dbReference type="InterPro" id="IPR023198">
    <property type="entry name" value="PGP-like_dom2"/>
</dbReference>
<dbReference type="Proteomes" id="UP000064893">
    <property type="component" value="Chromosome"/>
</dbReference>
<dbReference type="NCBIfam" id="TIGR01509">
    <property type="entry name" value="HAD-SF-IA-v3"/>
    <property type="match status" value="1"/>
</dbReference>
<dbReference type="STRING" id="1307839.L21SP5_02355"/>
<dbReference type="Gene3D" id="3.40.50.1000">
    <property type="entry name" value="HAD superfamily/HAD-like"/>
    <property type="match status" value="1"/>
</dbReference>
<dbReference type="GO" id="GO:0016787">
    <property type="term" value="F:hydrolase activity"/>
    <property type="evidence" value="ECO:0007669"/>
    <property type="project" value="UniProtKB-KW"/>
</dbReference>
<protein>
    <submittedName>
        <fullName evidence="1">Alpha-D-glucose-1-phosphate phosphatase YihX</fullName>
        <ecNumber evidence="1">3.1.3.-</ecNumber>
    </submittedName>
</protein>
<dbReference type="PANTHER" id="PTHR43611:SF3">
    <property type="entry name" value="FLAVIN MONONUCLEOTIDE HYDROLASE 1, CHLOROPLATIC"/>
    <property type="match status" value="1"/>
</dbReference>
<dbReference type="OrthoDB" id="9797415at2"/>
<dbReference type="SFLD" id="SFLDS00003">
    <property type="entry name" value="Haloacid_Dehalogenase"/>
    <property type="match status" value="1"/>
</dbReference>
<dbReference type="InterPro" id="IPR023214">
    <property type="entry name" value="HAD_sf"/>
</dbReference>
<gene>
    <name evidence="1" type="primary">yihX</name>
    <name evidence="1" type="ORF">L21SP5_02355</name>
</gene>
<dbReference type="InterPro" id="IPR006439">
    <property type="entry name" value="HAD-SF_hydro_IA"/>
</dbReference>
<dbReference type="Gene3D" id="1.10.150.240">
    <property type="entry name" value="Putative phosphatase, domain 2"/>
    <property type="match status" value="1"/>
</dbReference>